<comment type="similarity">
    <text evidence="4">Belongs to the BamB family.</text>
</comment>
<keyword evidence="4" id="KW-0449">Lipoprotein</keyword>
<dbReference type="InterPro" id="IPR011047">
    <property type="entry name" value="Quinoprotein_ADH-like_sf"/>
</dbReference>
<dbReference type="InterPro" id="IPR017687">
    <property type="entry name" value="BamB"/>
</dbReference>
<dbReference type="InterPro" id="IPR015943">
    <property type="entry name" value="WD40/YVTN_repeat-like_dom_sf"/>
</dbReference>
<dbReference type="RefSeq" id="WP_072755885.1">
    <property type="nucleotide sequence ID" value="NZ_FQUK01000020.1"/>
</dbReference>
<evidence type="ECO:0000256" key="2">
    <source>
        <dbReference type="ARBA" id="ARBA00023136"/>
    </source>
</evidence>
<dbReference type="SUPFAM" id="SSF50998">
    <property type="entry name" value="Quinoprotein alcohol dehydrogenase-like"/>
    <property type="match status" value="1"/>
</dbReference>
<evidence type="ECO:0000313" key="6">
    <source>
        <dbReference type="EMBL" id="SHE90806.1"/>
    </source>
</evidence>
<dbReference type="OrthoDB" id="5173551at2"/>
<dbReference type="NCBIfam" id="TIGR03300">
    <property type="entry name" value="assembly_YfgL"/>
    <property type="match status" value="1"/>
</dbReference>
<gene>
    <name evidence="4" type="primary">bamB</name>
    <name evidence="6" type="ORF">SAMN02745204_01386</name>
</gene>
<dbReference type="GO" id="GO:0051205">
    <property type="term" value="P:protein insertion into membrane"/>
    <property type="evidence" value="ECO:0007669"/>
    <property type="project" value="UniProtKB-UniRule"/>
</dbReference>
<name>A0A1M4XBY6_9GAMM</name>
<dbReference type="PROSITE" id="PS51257">
    <property type="entry name" value="PROKAR_LIPOPROTEIN"/>
    <property type="match status" value="1"/>
</dbReference>
<evidence type="ECO:0000256" key="3">
    <source>
        <dbReference type="ARBA" id="ARBA00023237"/>
    </source>
</evidence>
<dbReference type="GO" id="GO:0009279">
    <property type="term" value="C:cell outer membrane"/>
    <property type="evidence" value="ECO:0007669"/>
    <property type="project" value="UniProtKB-SubCell"/>
</dbReference>
<keyword evidence="3 4" id="KW-0998">Cell outer membrane</keyword>
<dbReference type="PANTHER" id="PTHR34512:SF30">
    <property type="entry name" value="OUTER MEMBRANE PROTEIN ASSEMBLY FACTOR BAMB"/>
    <property type="match status" value="1"/>
</dbReference>
<evidence type="ECO:0000259" key="5">
    <source>
        <dbReference type="Pfam" id="PF13360"/>
    </source>
</evidence>
<dbReference type="InterPro" id="IPR018391">
    <property type="entry name" value="PQQ_b-propeller_rpt"/>
</dbReference>
<accession>A0A1M4XBY6</accession>
<feature type="domain" description="Pyrrolo-quinoline quinone repeat" evidence="5">
    <location>
        <begin position="89"/>
        <end position="320"/>
    </location>
</feature>
<reference evidence="7" key="1">
    <citation type="submission" date="2016-11" db="EMBL/GenBank/DDBJ databases">
        <authorList>
            <person name="Varghese N."/>
            <person name="Submissions S."/>
        </authorList>
    </citation>
    <scope>NUCLEOTIDE SEQUENCE [LARGE SCALE GENOMIC DNA]</scope>
    <source>
        <strain evidence="7">DSM 14834</strain>
    </source>
</reference>
<keyword evidence="7" id="KW-1185">Reference proteome</keyword>
<proteinExistence type="inferred from homology"/>
<dbReference type="Proteomes" id="UP000242857">
    <property type="component" value="Unassembled WGS sequence"/>
</dbReference>
<keyword evidence="2 4" id="KW-0472">Membrane</keyword>
<evidence type="ECO:0000313" key="7">
    <source>
        <dbReference type="Proteomes" id="UP000242857"/>
    </source>
</evidence>
<dbReference type="EMBL" id="FQUK01000020">
    <property type="protein sequence ID" value="SHE90806.1"/>
    <property type="molecule type" value="Genomic_DNA"/>
</dbReference>
<organism evidence="6 7">
    <name type="scientific">Thermomonas hydrothermalis</name>
    <dbReference type="NCBI Taxonomy" id="213588"/>
    <lineage>
        <taxon>Bacteria</taxon>
        <taxon>Pseudomonadati</taxon>
        <taxon>Pseudomonadota</taxon>
        <taxon>Gammaproteobacteria</taxon>
        <taxon>Lysobacterales</taxon>
        <taxon>Lysobacteraceae</taxon>
        <taxon>Thermomonas</taxon>
    </lineage>
</organism>
<dbReference type="InterPro" id="IPR002372">
    <property type="entry name" value="PQQ_rpt_dom"/>
</dbReference>
<sequence>MTLRQPRALPFIAAALIAAVALSGCSSVKHLFGGRSKDKTGEPAKLVEFTPTVTVRQLWTAQIGKGEKNLGLGQHPVIVNGVVYAAAVDGGVTALDLTSGKTLWHYDSKSRLSGGPGAGDGLVVVGGLKGEVIALDAGTGQEKWTAKVNNEVISAPAIGGGMVFVHANDGRVTAFDANTGERRWFYSADVPPLTVRGNGGITLGPGLLFVPGDDGSVVALGMADGSERWRVAVAEPEGRSELERMADVDGDVVLEGIVLFATSYKNHTVAIDGPRGQVLWDSEHGGPRGLGVSNSAVVVTDRNGNVIGLDKNTGGSLWQQSGLLNRNVTAPTVQGDYVVVGDYEGVVHWIRLIDGAFAARSKAGKAVTGKPVESDGIVVVQSVDGKLTAFSLQP</sequence>
<dbReference type="AlphaFoldDB" id="A0A1M4XBY6"/>
<dbReference type="Pfam" id="PF13360">
    <property type="entry name" value="PQQ_2"/>
    <property type="match status" value="1"/>
</dbReference>
<evidence type="ECO:0000256" key="1">
    <source>
        <dbReference type="ARBA" id="ARBA00022729"/>
    </source>
</evidence>
<keyword evidence="1 4" id="KW-0732">Signal</keyword>
<evidence type="ECO:0000256" key="4">
    <source>
        <dbReference type="HAMAP-Rule" id="MF_00923"/>
    </source>
</evidence>
<dbReference type="GO" id="GO:0043165">
    <property type="term" value="P:Gram-negative-bacterium-type cell outer membrane assembly"/>
    <property type="evidence" value="ECO:0007669"/>
    <property type="project" value="UniProtKB-UniRule"/>
</dbReference>
<comment type="subcellular location">
    <subcellularLocation>
        <location evidence="4">Cell outer membrane</location>
        <topology evidence="4">Lipid-anchor</topology>
    </subcellularLocation>
</comment>
<keyword evidence="4" id="KW-0564">Palmitate</keyword>
<dbReference type="Gene3D" id="2.130.10.10">
    <property type="entry name" value="YVTN repeat-like/Quinoprotein amine dehydrogenase"/>
    <property type="match status" value="1"/>
</dbReference>
<dbReference type="HAMAP" id="MF_00923">
    <property type="entry name" value="OM_assembly_BamB"/>
    <property type="match status" value="1"/>
</dbReference>
<protein>
    <recommendedName>
        <fullName evidence="4">Outer membrane protein assembly factor BamB</fullName>
    </recommendedName>
</protein>
<comment type="subunit">
    <text evidence="4">Part of the Bam complex.</text>
</comment>
<dbReference type="STRING" id="213588.SAMN02745204_01386"/>
<dbReference type="SMART" id="SM00564">
    <property type="entry name" value="PQQ"/>
    <property type="match status" value="7"/>
</dbReference>
<dbReference type="PANTHER" id="PTHR34512">
    <property type="entry name" value="CELL SURFACE PROTEIN"/>
    <property type="match status" value="1"/>
</dbReference>
<comment type="function">
    <text evidence="4">Part of the outer membrane protein assembly complex, which is involved in assembly and insertion of beta-barrel proteins into the outer membrane.</text>
</comment>